<dbReference type="InterPro" id="IPR050509">
    <property type="entry name" value="CoA-transferase_III"/>
</dbReference>
<dbReference type="KEGG" id="apes:FOC84_22110"/>
<dbReference type="EMBL" id="CP053985">
    <property type="protein sequence ID" value="QKH37479.1"/>
    <property type="molecule type" value="Genomic_DNA"/>
</dbReference>
<evidence type="ECO:0000313" key="2">
    <source>
        <dbReference type="EMBL" id="QKH37479.1"/>
    </source>
</evidence>
<sequence length="383" mass="41207">MTWGDEHMGPLAGIRIIELAGIGPGPMAAMLLADMGATVLRIERKEPADLGVKRELKYNLLLRSRRSIALDLKDPRAVALVLRLLRKADGLIEGFRPGVTERLGLGPQACLAENPRLVYGRITGWGQDGPLAQVAGHDINYIAVTGVLDAIGRAGQPPTPPLALVGDFGGGGPYLALGMLAAIIEARQSGLGQVVDAAVMDGVASMATAFFGLAASGAWQPQRGSNILDSGAPFYDVYACADGLWLSVGPIERRFHELLLRQLGLDDNAIRELGDHQDRTTWPRLRTLLAGVFAQRRRDEWCERLAHLDVCVAPVQTLRDAATHPQVQARGTLLDVDGITQPAPAPRFSRTPNARPTAPTPPDAEALRDWLDPQDFEAYGKAL</sequence>
<dbReference type="AlphaFoldDB" id="A0A7D4HTD3"/>
<dbReference type="InterPro" id="IPR023606">
    <property type="entry name" value="CoA-Trfase_III_dom_1_sf"/>
</dbReference>
<keyword evidence="2" id="KW-0808">Transferase</keyword>
<evidence type="ECO:0000256" key="1">
    <source>
        <dbReference type="SAM" id="MobiDB-lite"/>
    </source>
</evidence>
<gene>
    <name evidence="2" type="ORF">FOC84_22110</name>
</gene>
<proteinExistence type="predicted"/>
<dbReference type="Pfam" id="PF02515">
    <property type="entry name" value="CoA_transf_3"/>
    <property type="match status" value="1"/>
</dbReference>
<dbReference type="PANTHER" id="PTHR48228:SF5">
    <property type="entry name" value="ALPHA-METHYLACYL-COA RACEMASE"/>
    <property type="match status" value="1"/>
</dbReference>
<dbReference type="Gene3D" id="3.40.50.10540">
    <property type="entry name" value="Crotonobetainyl-coa:carnitine coa-transferase, domain 1"/>
    <property type="match status" value="1"/>
</dbReference>
<reference evidence="2 3" key="1">
    <citation type="submission" date="2020-05" db="EMBL/GenBank/DDBJ databases">
        <title>FDA dAtabase for Regulatory Grade micrObial Sequences (FDA-ARGOS): Supporting development and validation of Infectious Disease Dx tests.</title>
        <authorList>
            <person name="Sproer C."/>
            <person name="Gronow S."/>
            <person name="Severitt S."/>
            <person name="Schroder I."/>
            <person name="Tallon L."/>
            <person name="Sadzewicz L."/>
            <person name="Zhao X."/>
            <person name="Vavikolanu K."/>
            <person name="Mehta A."/>
            <person name="Aluvathingal J."/>
            <person name="Nadendla S."/>
            <person name="Myers T."/>
            <person name="Yan Y."/>
            <person name="Sichtig H."/>
        </authorList>
    </citation>
    <scope>NUCLEOTIDE SEQUENCE [LARGE SCALE GENOMIC DNA]</scope>
    <source>
        <strain evidence="2 3">FDAARGOS_790</strain>
    </source>
</reference>
<dbReference type="GO" id="GO:0016740">
    <property type="term" value="F:transferase activity"/>
    <property type="evidence" value="ECO:0007669"/>
    <property type="project" value="UniProtKB-KW"/>
</dbReference>
<dbReference type="InterPro" id="IPR003673">
    <property type="entry name" value="CoA-Trfase_fam_III"/>
</dbReference>
<name>A0A7D4HTD3_9BURK</name>
<keyword evidence="3" id="KW-1185">Reference proteome</keyword>
<dbReference type="Proteomes" id="UP000500970">
    <property type="component" value="Chromosome"/>
</dbReference>
<feature type="region of interest" description="Disordered" evidence="1">
    <location>
        <begin position="342"/>
        <end position="367"/>
    </location>
</feature>
<accession>A0A7D4HTD3</accession>
<dbReference type="PANTHER" id="PTHR48228">
    <property type="entry name" value="SUCCINYL-COA--D-CITRAMALATE COA-TRANSFERASE"/>
    <property type="match status" value="1"/>
</dbReference>
<organism evidence="2 3">
    <name type="scientific">Achromobacter pestifer</name>
    <dbReference type="NCBI Taxonomy" id="1353889"/>
    <lineage>
        <taxon>Bacteria</taxon>
        <taxon>Pseudomonadati</taxon>
        <taxon>Pseudomonadota</taxon>
        <taxon>Betaproteobacteria</taxon>
        <taxon>Burkholderiales</taxon>
        <taxon>Alcaligenaceae</taxon>
        <taxon>Achromobacter</taxon>
    </lineage>
</organism>
<protein>
    <submittedName>
        <fullName evidence="2">CoA transferase</fullName>
    </submittedName>
</protein>
<evidence type="ECO:0000313" key="3">
    <source>
        <dbReference type="Proteomes" id="UP000500970"/>
    </source>
</evidence>
<dbReference type="Gene3D" id="3.30.1540.10">
    <property type="entry name" value="formyl-coa transferase, domain 3"/>
    <property type="match status" value="1"/>
</dbReference>
<dbReference type="SUPFAM" id="SSF89796">
    <property type="entry name" value="CoA-transferase family III (CaiB/BaiF)"/>
    <property type="match status" value="1"/>
</dbReference>
<dbReference type="InterPro" id="IPR044855">
    <property type="entry name" value="CoA-Trfase_III_dom3_sf"/>
</dbReference>